<sequence length="74" mass="8508">MTFQETCSQCISNKALIREFNRLTGNRLGEPRSGIERMVDSACGFDQDKEAIPDFVRFVYEFIWLPLVEMGGDK</sequence>
<proteinExistence type="predicted"/>
<dbReference type="EMBL" id="BK015546">
    <property type="protein sequence ID" value="DAE12273.1"/>
    <property type="molecule type" value="Genomic_DNA"/>
</dbReference>
<organism evidence="1">
    <name type="scientific">Siphoviridae sp. ctMgg26</name>
    <dbReference type="NCBI Taxonomy" id="2825462"/>
    <lineage>
        <taxon>Viruses</taxon>
        <taxon>Duplodnaviria</taxon>
        <taxon>Heunggongvirae</taxon>
        <taxon>Uroviricota</taxon>
        <taxon>Caudoviricetes</taxon>
    </lineage>
</organism>
<evidence type="ECO:0000313" key="1">
    <source>
        <dbReference type="EMBL" id="DAE12273.1"/>
    </source>
</evidence>
<name>A0A8S5Q0C7_9CAUD</name>
<reference evidence="1" key="1">
    <citation type="journal article" date="2021" name="Proc. Natl. Acad. Sci. U.S.A.">
        <title>A Catalog of Tens of Thousands of Viruses from Human Metagenomes Reveals Hidden Associations with Chronic Diseases.</title>
        <authorList>
            <person name="Tisza M.J."/>
            <person name="Buck C.B."/>
        </authorList>
    </citation>
    <scope>NUCLEOTIDE SEQUENCE</scope>
    <source>
        <strain evidence="1">CtMgg26</strain>
    </source>
</reference>
<accession>A0A8S5Q0C7</accession>
<protein>
    <submittedName>
        <fullName evidence="1">Uncharacterized protein</fullName>
    </submittedName>
</protein>